<evidence type="ECO:0000256" key="3">
    <source>
        <dbReference type="ARBA" id="ARBA00022692"/>
    </source>
</evidence>
<keyword evidence="9" id="KW-1185">Reference proteome</keyword>
<proteinExistence type="predicted"/>
<comment type="subcellular location">
    <subcellularLocation>
        <location evidence="1">Cell membrane</location>
        <topology evidence="1">Multi-pass membrane protein</topology>
    </subcellularLocation>
</comment>
<dbReference type="InterPro" id="IPR019264">
    <property type="entry name" value="DUF2179"/>
</dbReference>
<feature type="transmembrane region" description="Helical" evidence="6">
    <location>
        <begin position="103"/>
        <end position="120"/>
    </location>
</feature>
<evidence type="ECO:0000256" key="6">
    <source>
        <dbReference type="SAM" id="Phobius"/>
    </source>
</evidence>
<dbReference type="PIRSF" id="PIRSF006483">
    <property type="entry name" value="Membrane_protein_YitT"/>
    <property type="match status" value="1"/>
</dbReference>
<dbReference type="InterPro" id="IPR051461">
    <property type="entry name" value="UPF0750_membrane"/>
</dbReference>
<protein>
    <submittedName>
        <fullName evidence="8">YitT family protein</fullName>
    </submittedName>
</protein>
<reference evidence="8 9" key="1">
    <citation type="submission" date="2020-07" db="EMBL/GenBank/DDBJ databases">
        <title>Description of Kordia aestuariivivens sp. nov., isolated from a tidal flat.</title>
        <authorList>
            <person name="Park S."/>
            <person name="Yoon J.-H."/>
        </authorList>
    </citation>
    <scope>NUCLEOTIDE SEQUENCE [LARGE SCALE GENOMIC DNA]</scope>
    <source>
        <strain evidence="8 9">YSTF-M3</strain>
    </source>
</reference>
<name>A0ABR7Q4A8_9FLAO</name>
<dbReference type="PANTHER" id="PTHR33545:SF3">
    <property type="entry name" value="UPF0750 MEMBRANE PROTEIN YQFU"/>
    <property type="match status" value="1"/>
</dbReference>
<evidence type="ECO:0000313" key="9">
    <source>
        <dbReference type="Proteomes" id="UP000619238"/>
    </source>
</evidence>
<keyword evidence="5 6" id="KW-0472">Membrane</keyword>
<evidence type="ECO:0000256" key="4">
    <source>
        <dbReference type="ARBA" id="ARBA00022989"/>
    </source>
</evidence>
<dbReference type="Pfam" id="PF02588">
    <property type="entry name" value="YitT_membrane"/>
    <property type="match status" value="1"/>
</dbReference>
<feature type="transmembrane region" description="Helical" evidence="6">
    <location>
        <begin position="46"/>
        <end position="67"/>
    </location>
</feature>
<dbReference type="InterPro" id="IPR003740">
    <property type="entry name" value="YitT"/>
</dbReference>
<evidence type="ECO:0000313" key="8">
    <source>
        <dbReference type="EMBL" id="MBC8753399.1"/>
    </source>
</evidence>
<dbReference type="Gene3D" id="3.30.70.120">
    <property type="match status" value="1"/>
</dbReference>
<dbReference type="EMBL" id="JACGWS010000001">
    <property type="protein sequence ID" value="MBC8753399.1"/>
    <property type="molecule type" value="Genomic_DNA"/>
</dbReference>
<feature type="transmembrane region" description="Helical" evidence="6">
    <location>
        <begin position="7"/>
        <end position="26"/>
    </location>
</feature>
<gene>
    <name evidence="8" type="ORF">H2O64_01870</name>
</gene>
<evidence type="ECO:0000256" key="1">
    <source>
        <dbReference type="ARBA" id="ARBA00004651"/>
    </source>
</evidence>
<comment type="caution">
    <text evidence="8">The sequence shown here is derived from an EMBL/GenBank/DDBJ whole genome shotgun (WGS) entry which is preliminary data.</text>
</comment>
<dbReference type="InterPro" id="IPR015867">
    <property type="entry name" value="N-reg_PII/ATP_PRibTrfase_C"/>
</dbReference>
<dbReference type="RefSeq" id="WP_187560435.1">
    <property type="nucleotide sequence ID" value="NZ_JACGWS010000001.1"/>
</dbReference>
<keyword evidence="4 6" id="KW-1133">Transmembrane helix</keyword>
<evidence type="ECO:0000256" key="2">
    <source>
        <dbReference type="ARBA" id="ARBA00022475"/>
    </source>
</evidence>
<sequence length="304" mass="33271">MKQLFSEIFQIFIGILLASIGLKMFLLPNGFLDGGVTGIAILVSELFAIDISIILLVVSIPFLALAWFTLTKRIFVKSILSIIGLAIFIHFENFSSVTDDKLLIAIFGGLFLGAGIGLTIRNGAVLDGSEILGIFINDRLGISIGKVILGFNAILFAVTALLLSVEIAMYSVLTFLVTAKIIDLMIEGFEDFVGLMIVSEASAEIEDELIRIVGTGVTLYKGARGHGKRGAQTEKDIIHTVINRIDIRRTYNLIDKIDKHAFIIEFDVNNIKGGILTKYLTKEGLKKLSPALYKQTEESEEKAT</sequence>
<feature type="transmembrane region" description="Helical" evidence="6">
    <location>
        <begin position="74"/>
        <end position="91"/>
    </location>
</feature>
<dbReference type="PANTHER" id="PTHR33545">
    <property type="entry name" value="UPF0750 MEMBRANE PROTEIN YITT-RELATED"/>
    <property type="match status" value="1"/>
</dbReference>
<dbReference type="Proteomes" id="UP000619238">
    <property type="component" value="Unassembled WGS sequence"/>
</dbReference>
<accession>A0ABR7Q4A8</accession>
<organism evidence="8 9">
    <name type="scientific">Kordia aestuariivivens</name>
    <dbReference type="NCBI Taxonomy" id="2759037"/>
    <lineage>
        <taxon>Bacteria</taxon>
        <taxon>Pseudomonadati</taxon>
        <taxon>Bacteroidota</taxon>
        <taxon>Flavobacteriia</taxon>
        <taxon>Flavobacteriales</taxon>
        <taxon>Flavobacteriaceae</taxon>
        <taxon>Kordia</taxon>
    </lineage>
</organism>
<keyword evidence="2" id="KW-1003">Cell membrane</keyword>
<evidence type="ECO:0000259" key="7">
    <source>
        <dbReference type="Pfam" id="PF10035"/>
    </source>
</evidence>
<dbReference type="Pfam" id="PF10035">
    <property type="entry name" value="DUF2179"/>
    <property type="match status" value="1"/>
</dbReference>
<evidence type="ECO:0000256" key="5">
    <source>
        <dbReference type="ARBA" id="ARBA00023136"/>
    </source>
</evidence>
<feature type="domain" description="DUF2179" evidence="7">
    <location>
        <begin position="216"/>
        <end position="273"/>
    </location>
</feature>
<dbReference type="CDD" id="cd16380">
    <property type="entry name" value="YitT_C"/>
    <property type="match status" value="1"/>
</dbReference>
<keyword evidence="3 6" id="KW-0812">Transmembrane</keyword>
<feature type="transmembrane region" description="Helical" evidence="6">
    <location>
        <begin position="140"/>
        <end position="161"/>
    </location>
</feature>